<sequence>MPTITGADGLRISYLEEGTGIPVVLLHGYCGDKHYFDEVIPLLAWRFRVIAPDCRGHGESGATEGAYPMELLAEDIIGLLDALGIGQAFVLGHSMGGYTALAFAEKQPDRLLGFGLLHSTTFPDDEAGKAGRDKAAKRVAEEGVKGHIDDLIPKLFAPEHRTSMPDKLKLAKSIGYGTSPEGAIGGALGMKERPDRLHVLQETQVHVLLLAGEADAVIAPEKRFPASGPLLTPITLAHSGHMGMLEKPLAFAQTIIEFVDRSLDAREKSRHV</sequence>
<dbReference type="EMBL" id="SSOB01000019">
    <property type="protein sequence ID" value="THF77507.1"/>
    <property type="molecule type" value="Genomic_DNA"/>
</dbReference>
<dbReference type="InterPro" id="IPR029058">
    <property type="entry name" value="AB_hydrolase_fold"/>
</dbReference>
<proteinExistence type="predicted"/>
<name>A0A4S4BRB1_9BACL</name>
<dbReference type="OrthoDB" id="252464at2"/>
<dbReference type="AlphaFoldDB" id="A0A4S4BRB1"/>
<gene>
    <name evidence="3" type="ORF">E6C55_15940</name>
</gene>
<dbReference type="InterPro" id="IPR000073">
    <property type="entry name" value="AB_hydrolase_1"/>
</dbReference>
<dbReference type="InterPro" id="IPR050266">
    <property type="entry name" value="AB_hydrolase_sf"/>
</dbReference>
<evidence type="ECO:0000313" key="3">
    <source>
        <dbReference type="EMBL" id="THF77507.1"/>
    </source>
</evidence>
<keyword evidence="4" id="KW-1185">Reference proteome</keyword>
<accession>A0A4S4BRB1</accession>
<dbReference type="RefSeq" id="WP_136370807.1">
    <property type="nucleotide sequence ID" value="NZ_SSOB01000019.1"/>
</dbReference>
<dbReference type="Pfam" id="PF00561">
    <property type="entry name" value="Abhydrolase_1"/>
    <property type="match status" value="1"/>
</dbReference>
<dbReference type="PRINTS" id="PR00111">
    <property type="entry name" value="ABHYDROLASE"/>
</dbReference>
<dbReference type="Gene3D" id="3.40.50.1820">
    <property type="entry name" value="alpha/beta hydrolase"/>
    <property type="match status" value="1"/>
</dbReference>
<dbReference type="Proteomes" id="UP000310636">
    <property type="component" value="Unassembled WGS sequence"/>
</dbReference>
<organism evidence="3 4">
    <name type="scientific">Cohnella fermenti</name>
    <dbReference type="NCBI Taxonomy" id="2565925"/>
    <lineage>
        <taxon>Bacteria</taxon>
        <taxon>Bacillati</taxon>
        <taxon>Bacillota</taxon>
        <taxon>Bacilli</taxon>
        <taxon>Bacillales</taxon>
        <taxon>Paenibacillaceae</taxon>
        <taxon>Cohnella</taxon>
    </lineage>
</organism>
<dbReference type="SUPFAM" id="SSF53474">
    <property type="entry name" value="alpha/beta-Hydrolases"/>
    <property type="match status" value="1"/>
</dbReference>
<feature type="domain" description="AB hydrolase-1" evidence="2">
    <location>
        <begin position="22"/>
        <end position="248"/>
    </location>
</feature>
<comment type="caution">
    <text evidence="3">The sequence shown here is derived from an EMBL/GenBank/DDBJ whole genome shotgun (WGS) entry which is preliminary data.</text>
</comment>
<protein>
    <submittedName>
        <fullName evidence="3">Alpha/beta hydrolase</fullName>
    </submittedName>
</protein>
<dbReference type="GO" id="GO:0016020">
    <property type="term" value="C:membrane"/>
    <property type="evidence" value="ECO:0007669"/>
    <property type="project" value="TreeGrafter"/>
</dbReference>
<evidence type="ECO:0000313" key="4">
    <source>
        <dbReference type="Proteomes" id="UP000310636"/>
    </source>
</evidence>
<reference evidence="3 4" key="1">
    <citation type="submission" date="2019-04" db="EMBL/GenBank/DDBJ databases">
        <title>Cohnella sp. nov. isolated from preserved vegetables.</title>
        <authorList>
            <person name="Lin S.-Y."/>
            <person name="Hung M.-H."/>
            <person name="Young C.-C."/>
        </authorList>
    </citation>
    <scope>NUCLEOTIDE SEQUENCE [LARGE SCALE GENOMIC DNA]</scope>
    <source>
        <strain evidence="3 4">CC-MHH1044</strain>
    </source>
</reference>
<keyword evidence="1 3" id="KW-0378">Hydrolase</keyword>
<evidence type="ECO:0000259" key="2">
    <source>
        <dbReference type="Pfam" id="PF00561"/>
    </source>
</evidence>
<dbReference type="GO" id="GO:0016787">
    <property type="term" value="F:hydrolase activity"/>
    <property type="evidence" value="ECO:0007669"/>
    <property type="project" value="UniProtKB-KW"/>
</dbReference>
<dbReference type="PANTHER" id="PTHR43798:SF31">
    <property type="entry name" value="AB HYDROLASE SUPERFAMILY PROTEIN YCLE"/>
    <property type="match status" value="1"/>
</dbReference>
<evidence type="ECO:0000256" key="1">
    <source>
        <dbReference type="ARBA" id="ARBA00022801"/>
    </source>
</evidence>
<dbReference type="PANTHER" id="PTHR43798">
    <property type="entry name" value="MONOACYLGLYCEROL LIPASE"/>
    <property type="match status" value="1"/>
</dbReference>